<organism evidence="7 8">
    <name type="scientific">Hyalangium rubrum</name>
    <dbReference type="NCBI Taxonomy" id="3103134"/>
    <lineage>
        <taxon>Bacteria</taxon>
        <taxon>Pseudomonadati</taxon>
        <taxon>Myxococcota</taxon>
        <taxon>Myxococcia</taxon>
        <taxon>Myxococcales</taxon>
        <taxon>Cystobacterineae</taxon>
        <taxon>Archangiaceae</taxon>
        <taxon>Hyalangium</taxon>
    </lineage>
</organism>
<dbReference type="CDD" id="cd02440">
    <property type="entry name" value="AdoMet_MTases"/>
    <property type="match status" value="1"/>
</dbReference>
<evidence type="ECO:0000259" key="6">
    <source>
        <dbReference type="PROSITE" id="PS51006"/>
    </source>
</evidence>
<evidence type="ECO:0000256" key="2">
    <source>
        <dbReference type="ARBA" id="ARBA00022679"/>
    </source>
</evidence>
<evidence type="ECO:0000256" key="1">
    <source>
        <dbReference type="ARBA" id="ARBA00007867"/>
    </source>
</evidence>
<feature type="domain" description="PABS" evidence="6">
    <location>
        <begin position="239"/>
        <end position="481"/>
    </location>
</feature>
<dbReference type="NCBIfam" id="NF037959">
    <property type="entry name" value="MFS_SpdSyn"/>
    <property type="match status" value="1"/>
</dbReference>
<evidence type="ECO:0000256" key="3">
    <source>
        <dbReference type="ARBA" id="ARBA00023115"/>
    </source>
</evidence>
<dbReference type="InterPro" id="IPR029063">
    <property type="entry name" value="SAM-dependent_MTases_sf"/>
</dbReference>
<evidence type="ECO:0000256" key="4">
    <source>
        <dbReference type="PROSITE-ProRule" id="PRU00354"/>
    </source>
</evidence>
<reference evidence="7 8" key="1">
    <citation type="submission" date="2023-12" db="EMBL/GenBank/DDBJ databases">
        <title>the genome sequence of Hyalangium sp. s54d21.</title>
        <authorList>
            <person name="Zhang X."/>
        </authorList>
    </citation>
    <scope>NUCLEOTIDE SEQUENCE [LARGE SCALE GENOMIC DNA]</scope>
    <source>
        <strain evidence="8">s54d21</strain>
    </source>
</reference>
<dbReference type="PROSITE" id="PS51006">
    <property type="entry name" value="PABS_2"/>
    <property type="match status" value="1"/>
</dbReference>
<comment type="caution">
    <text evidence="7">The sequence shown here is derived from an EMBL/GenBank/DDBJ whole genome shotgun (WGS) entry which is preliminary data.</text>
</comment>
<feature type="transmembrane region" description="Helical" evidence="5">
    <location>
        <begin position="120"/>
        <end position="141"/>
    </location>
</feature>
<evidence type="ECO:0000256" key="5">
    <source>
        <dbReference type="SAM" id="Phobius"/>
    </source>
</evidence>
<feature type="transmembrane region" description="Helical" evidence="5">
    <location>
        <begin position="202"/>
        <end position="219"/>
    </location>
</feature>
<keyword evidence="5" id="KW-1133">Transmembrane helix</keyword>
<evidence type="ECO:0000313" key="7">
    <source>
        <dbReference type="EMBL" id="MDY7227622.1"/>
    </source>
</evidence>
<comment type="similarity">
    <text evidence="1">Belongs to the spermidine/spermine synthase family.</text>
</comment>
<dbReference type="SUPFAM" id="SSF53335">
    <property type="entry name" value="S-adenosyl-L-methionine-dependent methyltransferases"/>
    <property type="match status" value="1"/>
</dbReference>
<keyword evidence="8" id="KW-1185">Reference proteome</keyword>
<dbReference type="EMBL" id="JAXIVS010000004">
    <property type="protein sequence ID" value="MDY7227622.1"/>
    <property type="molecule type" value="Genomic_DNA"/>
</dbReference>
<feature type="transmembrane region" description="Helical" evidence="5">
    <location>
        <begin position="81"/>
        <end position="100"/>
    </location>
</feature>
<gene>
    <name evidence="7" type="ORF">SYV04_14510</name>
</gene>
<feature type="transmembrane region" description="Helical" evidence="5">
    <location>
        <begin position="173"/>
        <end position="196"/>
    </location>
</feature>
<feature type="active site" description="Proton acceptor" evidence="4">
    <location>
        <position position="393"/>
    </location>
</feature>
<proteinExistence type="inferred from homology"/>
<keyword evidence="5" id="KW-0472">Membrane</keyword>
<dbReference type="Gene3D" id="3.40.50.150">
    <property type="entry name" value="Vaccinia Virus protein VP39"/>
    <property type="match status" value="1"/>
</dbReference>
<keyword evidence="3 4" id="KW-0620">Polyamine biosynthesis</keyword>
<accession>A0ABU5H4A8</accession>
<dbReference type="Pfam" id="PF01564">
    <property type="entry name" value="Spermine_synth"/>
    <property type="match status" value="1"/>
</dbReference>
<name>A0ABU5H4A8_9BACT</name>
<keyword evidence="2 4" id="KW-0808">Transferase</keyword>
<dbReference type="Proteomes" id="UP001291309">
    <property type="component" value="Unassembled WGS sequence"/>
</dbReference>
<dbReference type="PANTHER" id="PTHR43317">
    <property type="entry name" value="THERMOSPERMINE SYNTHASE ACAULIS5"/>
    <property type="match status" value="1"/>
</dbReference>
<keyword evidence="5" id="KW-0812">Transmembrane</keyword>
<sequence>MDTARPDAGASSRLSSVYLHGLAFLGGFGVMLLEMCAFRVLATTFGSSIYVTGVLLALVMISLSAGYYLGGRFSRRYDLGFLLWLLLGAGVYVALTGVFLSEPLLEACFALRGAFRGSMAIHAVPPAVATLLLYAGPMLALSQVSPFLIKVLTARAAQGGAEARGVGATAGNLMALSTVGSIVGTLLPSFVFIPLLGVPSTLWIFLGLLGAALVGGFALMGRHGAAGVTAAVLLVGVGAGFLRGPEGVNAPSRMGQLVFSAESLYGNVKIFRSTDEAGDTVLYYMPSRSFVHSAVYPGRPLKDQFTNSYLHLGLARGARRYLILGSALGGAVAALLEADPRAEITAVEIDPLVSDLARRFVPRIEQPRVRFVVEDARLFLREDRGAYDYIVVDVFSGEQLPAHCVTQEFFALAHARLAPGGVLQMNTNLWDFQVFTGLETSTPIVPVHHLHSALLRVGFASLFQNDYFENGHLYAFRERTSLEEVRGALARQARDEAVPADLRASMAIAALQLLPVPDTRRGLRPLSDSWVPEHALHLKGNFDGYLEALGRASLRPEWKEQVQEAGDSELRLIAARHYAQAATTHAPTYDGFNAYMAGEGGARFCSEVMAWASHGPKDLHAQLARYLHTRVVRRCGRALSEPAQTPGTAPAAQALSQYARAVRYLAANQGDSALPLLLDVLAYGS</sequence>
<feature type="transmembrane region" description="Helical" evidence="5">
    <location>
        <begin position="21"/>
        <end position="42"/>
    </location>
</feature>
<feature type="transmembrane region" description="Helical" evidence="5">
    <location>
        <begin position="226"/>
        <end position="244"/>
    </location>
</feature>
<dbReference type="InterPro" id="IPR030374">
    <property type="entry name" value="PABS"/>
</dbReference>
<feature type="transmembrane region" description="Helical" evidence="5">
    <location>
        <begin position="48"/>
        <end position="69"/>
    </location>
</feature>
<protein>
    <submittedName>
        <fullName evidence="7">Fused MFS/spermidine synthase</fullName>
    </submittedName>
</protein>
<dbReference type="PANTHER" id="PTHR43317:SF1">
    <property type="entry name" value="THERMOSPERMINE SYNTHASE ACAULIS5"/>
    <property type="match status" value="1"/>
</dbReference>
<dbReference type="RefSeq" id="WP_321546339.1">
    <property type="nucleotide sequence ID" value="NZ_JAXIVS010000004.1"/>
</dbReference>
<evidence type="ECO:0000313" key="8">
    <source>
        <dbReference type="Proteomes" id="UP001291309"/>
    </source>
</evidence>